<feature type="domain" description="Fido" evidence="3">
    <location>
        <begin position="111"/>
        <end position="264"/>
    </location>
</feature>
<dbReference type="PANTHER" id="PTHR13504:SF38">
    <property type="entry name" value="FIDO DOMAIN-CONTAINING PROTEIN"/>
    <property type="match status" value="1"/>
</dbReference>
<dbReference type="EMBL" id="MEXN01000001">
    <property type="protein sequence ID" value="OGD04355.1"/>
    <property type="molecule type" value="Genomic_DNA"/>
</dbReference>
<evidence type="ECO:0000259" key="3">
    <source>
        <dbReference type="PROSITE" id="PS51459"/>
    </source>
</evidence>
<dbReference type="Pfam" id="PF02661">
    <property type="entry name" value="Fic"/>
    <property type="match status" value="1"/>
</dbReference>
<dbReference type="InterPro" id="IPR003812">
    <property type="entry name" value="Fido"/>
</dbReference>
<sequence>MYTPKYIIITDILKNIGQIEAAREVIENAPLVPMWEAKFRDDARLRAVHYGTALEGNDLSLGEAKIILEREVETPAEAAAEGVAARERDVQEVINYRKVLEYLEKSGVNAYTREELWEIHRLVVDKIVPAEQVGKYRQVQVVLRNSVTGEVGFRPPLAMEVPYLMDDFFRYINSELGGREHPILRAGVAHYVVAAVHPFTEGNGRTARAFATLMLHREGYDIRRFFALEEYFDQHADDYFGALMEVSNLAPRLEDRDLTAWLTVFTKALADELTRIKLKVKELSVDIKIKERVGQQVALSPRQMKLVEYLNSNGQITMAEARKMLSMVSEDTILREFKYLLQKGVIVKRGSTKAAKYFLKK</sequence>
<dbReference type="InterPro" id="IPR036390">
    <property type="entry name" value="WH_DNA-bd_sf"/>
</dbReference>
<dbReference type="AlphaFoldDB" id="A0A1F4ZDW4"/>
<dbReference type="SUPFAM" id="SSF140931">
    <property type="entry name" value="Fic-like"/>
    <property type="match status" value="1"/>
</dbReference>
<organism evidence="4 5">
    <name type="scientific">Candidatus Amesbacteria bacterium RIFCSPLOWO2_01_FULL_48_25</name>
    <dbReference type="NCBI Taxonomy" id="1797259"/>
    <lineage>
        <taxon>Bacteria</taxon>
        <taxon>Candidatus Amesiibacteriota</taxon>
    </lineage>
</organism>
<name>A0A1F4ZDW4_9BACT</name>
<dbReference type="PROSITE" id="PS51459">
    <property type="entry name" value="FIDO"/>
    <property type="match status" value="1"/>
</dbReference>
<dbReference type="Gene3D" id="1.10.10.10">
    <property type="entry name" value="Winged helix-like DNA-binding domain superfamily/Winged helix DNA-binding domain"/>
    <property type="match status" value="1"/>
</dbReference>
<dbReference type="InterPro" id="IPR036597">
    <property type="entry name" value="Fido-like_dom_sf"/>
</dbReference>
<dbReference type="STRING" id="1797259.A2989_04960"/>
<gene>
    <name evidence="4" type="ORF">A2989_04960</name>
</gene>
<feature type="site" description="Important for autoinhibition of adenylyltransferase activity" evidence="2">
    <location>
        <position position="55"/>
    </location>
</feature>
<accession>A0A1F4ZDW4</accession>
<dbReference type="Proteomes" id="UP000177080">
    <property type="component" value="Unassembled WGS sequence"/>
</dbReference>
<dbReference type="Gene3D" id="1.10.3290.10">
    <property type="entry name" value="Fido-like domain"/>
    <property type="match status" value="1"/>
</dbReference>
<evidence type="ECO:0000313" key="5">
    <source>
        <dbReference type="Proteomes" id="UP000177080"/>
    </source>
</evidence>
<protein>
    <recommendedName>
        <fullName evidence="3">Fido domain-containing protein</fullName>
    </recommendedName>
</protein>
<dbReference type="PANTHER" id="PTHR13504">
    <property type="entry name" value="FIDO DOMAIN-CONTAINING PROTEIN DDB_G0283145"/>
    <property type="match status" value="1"/>
</dbReference>
<evidence type="ECO:0000256" key="1">
    <source>
        <dbReference type="PIRSR" id="PIRSR640198-1"/>
    </source>
</evidence>
<dbReference type="InterPro" id="IPR040198">
    <property type="entry name" value="Fido_containing"/>
</dbReference>
<dbReference type="InterPro" id="IPR036388">
    <property type="entry name" value="WH-like_DNA-bd_sf"/>
</dbReference>
<comment type="caution">
    <text evidence="4">The sequence shown here is derived from an EMBL/GenBank/DDBJ whole genome shotgun (WGS) entry which is preliminary data.</text>
</comment>
<evidence type="ECO:0000313" key="4">
    <source>
        <dbReference type="EMBL" id="OGD04355.1"/>
    </source>
</evidence>
<reference evidence="4 5" key="1">
    <citation type="journal article" date="2016" name="Nat. Commun.">
        <title>Thousands of microbial genomes shed light on interconnected biogeochemical processes in an aquifer system.</title>
        <authorList>
            <person name="Anantharaman K."/>
            <person name="Brown C.T."/>
            <person name="Hug L.A."/>
            <person name="Sharon I."/>
            <person name="Castelle C.J."/>
            <person name="Probst A.J."/>
            <person name="Thomas B.C."/>
            <person name="Singh A."/>
            <person name="Wilkins M.J."/>
            <person name="Karaoz U."/>
            <person name="Brodie E.L."/>
            <person name="Williams K.H."/>
            <person name="Hubbard S.S."/>
            <person name="Banfield J.F."/>
        </authorList>
    </citation>
    <scope>NUCLEOTIDE SEQUENCE [LARGE SCALE GENOMIC DNA]</scope>
</reference>
<dbReference type="SUPFAM" id="SSF46785">
    <property type="entry name" value="Winged helix' DNA-binding domain"/>
    <property type="match status" value="1"/>
</dbReference>
<proteinExistence type="predicted"/>
<feature type="active site" evidence="1">
    <location>
        <position position="197"/>
    </location>
</feature>
<evidence type="ECO:0000256" key="2">
    <source>
        <dbReference type="PIRSR" id="PIRSR640198-3"/>
    </source>
</evidence>